<evidence type="ECO:0000313" key="15">
    <source>
        <dbReference type="Proteomes" id="UP000005207"/>
    </source>
</evidence>
<proteinExistence type="inferred from homology"/>
<dbReference type="Pfam" id="PF00225">
    <property type="entry name" value="Kinesin"/>
    <property type="match status" value="1"/>
</dbReference>
<dbReference type="PROSITE" id="PS50067">
    <property type="entry name" value="KINESIN_MOTOR_2"/>
    <property type="match status" value="1"/>
</dbReference>
<dbReference type="Proteomes" id="UP000005207">
    <property type="component" value="Linkage group LG22"/>
</dbReference>
<dbReference type="SMART" id="SM00129">
    <property type="entry name" value="KISc"/>
    <property type="match status" value="1"/>
</dbReference>
<dbReference type="PROSITE" id="PS00411">
    <property type="entry name" value="KINESIN_MOTOR_1"/>
    <property type="match status" value="1"/>
</dbReference>
<reference evidence="14" key="3">
    <citation type="submission" date="2025-09" db="UniProtKB">
        <authorList>
            <consortium name="Ensembl"/>
        </authorList>
    </citation>
    <scope>IDENTIFICATION</scope>
</reference>
<dbReference type="PANTHER" id="PTHR47972">
    <property type="entry name" value="KINESIN-LIKE PROTEIN KLP-3"/>
    <property type="match status" value="1"/>
</dbReference>
<name>A0A669F5E1_ORENI</name>
<keyword evidence="6 10" id="KW-0067">ATP-binding</keyword>
<feature type="coiled-coil region" evidence="12">
    <location>
        <begin position="47"/>
        <end position="136"/>
    </location>
</feature>
<dbReference type="InterPro" id="IPR019821">
    <property type="entry name" value="Kinesin_motor_CS"/>
</dbReference>
<evidence type="ECO:0000256" key="4">
    <source>
        <dbReference type="ARBA" id="ARBA00022701"/>
    </source>
</evidence>
<evidence type="ECO:0000256" key="8">
    <source>
        <dbReference type="ARBA" id="ARBA00023175"/>
    </source>
</evidence>
<evidence type="ECO:0000259" key="13">
    <source>
        <dbReference type="PROSITE" id="PS50067"/>
    </source>
</evidence>
<dbReference type="GO" id="GO:0005524">
    <property type="term" value="F:ATP binding"/>
    <property type="evidence" value="ECO:0007669"/>
    <property type="project" value="UniProtKB-UniRule"/>
</dbReference>
<evidence type="ECO:0000256" key="10">
    <source>
        <dbReference type="PROSITE-ProRule" id="PRU00283"/>
    </source>
</evidence>
<protein>
    <recommendedName>
        <fullName evidence="11">Kinesin-like protein</fullName>
    </recommendedName>
</protein>
<sequence>TLSNTARPLRAAGAATVAATEKTKLKTLLLCTGGTQKRNPWDLKGKVSDMEDKVRNYQMKVKTLNQENEVLQDSVSQSQRKMVQVEKELQIQRSQIGYEGYFIWKIKVQLGILLLKLDSEEEVRSLKETVAQQKDEIYAGEMERRRLHNTIQELKGNIRVFCRVRPLVGGGLPKHIQLATSDNKAITLAKTEESHTGKTADTQKNYNFSFDRVFGPRTSQQEVFEEISLLVQSALDGYNVCCFAYGQTGSGKTYTMEGDEFDETRGVIPRAVQQIFKAAGKLGEQGWEFTFTASFVEIYNETLRDLLYTGKSSKRPEHEIRKTASNEVTITNLTYERVINEDQVLGLIALANQNRSTAQTAQNDRSSRSHSVFQLDIEGVNAGRDVKCKSTLCLVDLAGSERMVKSQSQGDRFKEMTAINGSLSNLGIVIAALANKESYVPYRNSKLTYLLQGCLGGNSKTLMFVNIAPEPDSFGETLNSLRFASKVSAVLFPVFIGQSTLMMFMVNQSHTHIHFNTSVCNSYPRFV</sequence>
<evidence type="ECO:0000256" key="6">
    <source>
        <dbReference type="ARBA" id="ARBA00022840"/>
    </source>
</evidence>
<comment type="subcellular location">
    <subcellularLocation>
        <location evidence="1">Cytoplasm</location>
        <location evidence="1">Cytoskeleton</location>
    </subcellularLocation>
</comment>
<feature type="binding site" evidence="10">
    <location>
        <begin position="246"/>
        <end position="253"/>
    </location>
    <ligand>
        <name>ATP</name>
        <dbReference type="ChEBI" id="CHEBI:30616"/>
    </ligand>
</feature>
<gene>
    <name evidence="14" type="primary">ZBTB22</name>
    <name evidence="14" type="synonym">kifc1</name>
</gene>
<evidence type="ECO:0000256" key="3">
    <source>
        <dbReference type="ARBA" id="ARBA00022490"/>
    </source>
</evidence>
<evidence type="ECO:0000313" key="14">
    <source>
        <dbReference type="Ensembl" id="ENSONIP00000078686.1"/>
    </source>
</evidence>
<organism evidence="14 15">
    <name type="scientific">Oreochromis niloticus</name>
    <name type="common">Nile tilapia</name>
    <name type="synonym">Tilapia nilotica</name>
    <dbReference type="NCBI Taxonomy" id="8128"/>
    <lineage>
        <taxon>Eukaryota</taxon>
        <taxon>Metazoa</taxon>
        <taxon>Chordata</taxon>
        <taxon>Craniata</taxon>
        <taxon>Vertebrata</taxon>
        <taxon>Euteleostomi</taxon>
        <taxon>Actinopterygii</taxon>
        <taxon>Neopterygii</taxon>
        <taxon>Teleostei</taxon>
        <taxon>Neoteleostei</taxon>
        <taxon>Acanthomorphata</taxon>
        <taxon>Ovalentaria</taxon>
        <taxon>Cichlomorphae</taxon>
        <taxon>Cichliformes</taxon>
        <taxon>Cichlidae</taxon>
        <taxon>African cichlids</taxon>
        <taxon>Pseudocrenilabrinae</taxon>
        <taxon>Oreochromini</taxon>
        <taxon>Oreochromis</taxon>
    </lineage>
</organism>
<dbReference type="GO" id="GO:0003777">
    <property type="term" value="F:microtubule motor activity"/>
    <property type="evidence" value="ECO:0007669"/>
    <property type="project" value="InterPro"/>
</dbReference>
<evidence type="ECO:0000256" key="5">
    <source>
        <dbReference type="ARBA" id="ARBA00022741"/>
    </source>
</evidence>
<reference evidence="15" key="1">
    <citation type="submission" date="2012-01" db="EMBL/GenBank/DDBJ databases">
        <title>The Genome Sequence of Oreochromis niloticus (Nile Tilapia).</title>
        <authorList>
            <consortium name="Broad Institute Genome Assembly Team"/>
            <consortium name="Broad Institute Sequencing Platform"/>
            <person name="Di Palma F."/>
            <person name="Johnson J."/>
            <person name="Lander E.S."/>
            <person name="Lindblad-Toh K."/>
        </authorList>
    </citation>
    <scope>NUCLEOTIDE SEQUENCE [LARGE SCALE GENOMIC DNA]</scope>
</reference>
<accession>A0A669F5E1</accession>
<dbReference type="InterPro" id="IPR027417">
    <property type="entry name" value="P-loop_NTPase"/>
</dbReference>
<keyword evidence="4 11" id="KW-0493">Microtubule</keyword>
<dbReference type="GO" id="GO:0005874">
    <property type="term" value="C:microtubule"/>
    <property type="evidence" value="ECO:0007669"/>
    <property type="project" value="UniProtKB-KW"/>
</dbReference>
<dbReference type="FunFam" id="3.40.850.10:FF:000046">
    <property type="entry name" value="Kinesin-like protein"/>
    <property type="match status" value="1"/>
</dbReference>
<evidence type="ECO:0000256" key="11">
    <source>
        <dbReference type="RuleBase" id="RU000394"/>
    </source>
</evidence>
<keyword evidence="9" id="KW-0206">Cytoskeleton</keyword>
<dbReference type="CDD" id="cd01366">
    <property type="entry name" value="KISc_C_terminal"/>
    <property type="match status" value="1"/>
</dbReference>
<dbReference type="PANTHER" id="PTHR47972:SF45">
    <property type="entry name" value="PROTEIN CLARET SEGREGATIONAL"/>
    <property type="match status" value="1"/>
</dbReference>
<evidence type="ECO:0000256" key="9">
    <source>
        <dbReference type="ARBA" id="ARBA00023212"/>
    </source>
</evidence>
<evidence type="ECO:0000256" key="12">
    <source>
        <dbReference type="SAM" id="Coils"/>
    </source>
</evidence>
<dbReference type="InterPro" id="IPR036961">
    <property type="entry name" value="Kinesin_motor_dom_sf"/>
</dbReference>
<dbReference type="Gene3D" id="3.40.850.10">
    <property type="entry name" value="Kinesin motor domain"/>
    <property type="match status" value="1"/>
</dbReference>
<dbReference type="InterPro" id="IPR001752">
    <property type="entry name" value="Kinesin_motor_dom"/>
</dbReference>
<dbReference type="Ensembl" id="ENSONIT00000045505.1">
    <property type="protein sequence ID" value="ENSONIP00000078686.1"/>
    <property type="gene ID" value="ENSONIG00000004944.2"/>
</dbReference>
<keyword evidence="15" id="KW-1185">Reference proteome</keyword>
<dbReference type="InterPro" id="IPR027640">
    <property type="entry name" value="Kinesin-like_fam"/>
</dbReference>
<feature type="domain" description="Kinesin motor" evidence="13">
    <location>
        <begin position="157"/>
        <end position="490"/>
    </location>
</feature>
<dbReference type="SUPFAM" id="SSF52540">
    <property type="entry name" value="P-loop containing nucleoside triphosphate hydrolases"/>
    <property type="match status" value="1"/>
</dbReference>
<evidence type="ECO:0000256" key="1">
    <source>
        <dbReference type="ARBA" id="ARBA00004245"/>
    </source>
</evidence>
<keyword evidence="5 10" id="KW-0547">Nucleotide-binding</keyword>
<dbReference type="GeneTree" id="ENSGT00940000160991"/>
<reference evidence="14" key="2">
    <citation type="submission" date="2025-08" db="UniProtKB">
        <authorList>
            <consortium name="Ensembl"/>
        </authorList>
    </citation>
    <scope>IDENTIFICATION</scope>
</reference>
<evidence type="ECO:0000256" key="7">
    <source>
        <dbReference type="ARBA" id="ARBA00023054"/>
    </source>
</evidence>
<evidence type="ECO:0000256" key="2">
    <source>
        <dbReference type="ARBA" id="ARBA00010899"/>
    </source>
</evidence>
<dbReference type="AlphaFoldDB" id="A0A669F5E1"/>
<dbReference type="GO" id="GO:0008017">
    <property type="term" value="F:microtubule binding"/>
    <property type="evidence" value="ECO:0007669"/>
    <property type="project" value="InterPro"/>
</dbReference>
<keyword evidence="3" id="KW-0963">Cytoplasm</keyword>
<keyword evidence="7 12" id="KW-0175">Coiled coil</keyword>
<dbReference type="PRINTS" id="PR00380">
    <property type="entry name" value="KINESINHEAVY"/>
</dbReference>
<comment type="similarity">
    <text evidence="2">Belongs to the TRAFAC class myosin-kinesin ATPase superfamily. Kinesin family. KIN-14 subfamily.</text>
</comment>
<keyword evidence="8 10" id="KW-0505">Motor protein</keyword>
<dbReference type="GO" id="GO:0007018">
    <property type="term" value="P:microtubule-based movement"/>
    <property type="evidence" value="ECO:0007669"/>
    <property type="project" value="InterPro"/>
</dbReference>